<dbReference type="PANTHER" id="PTHR46300">
    <property type="entry name" value="P450, PUTATIVE (EUROFUNG)-RELATED-RELATED"/>
    <property type="match status" value="1"/>
</dbReference>
<keyword evidence="4" id="KW-0479">Metal-binding</keyword>
<comment type="caution">
    <text evidence="9">The sequence shown here is derived from an EMBL/GenBank/DDBJ whole genome shotgun (WGS) entry which is preliminary data.</text>
</comment>
<sequence>MPRTGFGIQVGLAASLVVLSLYLRRRRKHKLPLPPGPKKLPLIGNLLDMPKRTDWITYHKWSQELGSDIIHLDVAGTSIIVLDSEEAITDLLEKRSSLYSGRPRTPMASELMGWSFHFAFMDYGEPAPRYALGGSGVHADRFFPRQAINGMCQSARRSLQLLFIVYSTVTVISRRQHRRQMHQQFRPDLVPRFQPHELKATHRLLRRLLDDSSDFQGKLRL</sequence>
<evidence type="ECO:0000256" key="8">
    <source>
        <dbReference type="SAM" id="Phobius"/>
    </source>
</evidence>
<keyword evidence="8" id="KW-0472">Membrane</keyword>
<dbReference type="GO" id="GO:0020037">
    <property type="term" value="F:heme binding"/>
    <property type="evidence" value="ECO:0007669"/>
    <property type="project" value="InterPro"/>
</dbReference>
<comment type="cofactor">
    <cofactor evidence="1">
        <name>heme</name>
        <dbReference type="ChEBI" id="CHEBI:30413"/>
    </cofactor>
</comment>
<dbReference type="EMBL" id="JABCKI010000344">
    <property type="protein sequence ID" value="KAG5650876.1"/>
    <property type="molecule type" value="Genomic_DNA"/>
</dbReference>
<protein>
    <recommendedName>
        <fullName evidence="11">Cytochrome P450</fullName>
    </recommendedName>
</protein>
<reference evidence="9" key="2">
    <citation type="submission" date="2021-10" db="EMBL/GenBank/DDBJ databases">
        <title>Phylogenomics reveals ancestral predisposition of the termite-cultivated fungus Termitomyces towards a domesticated lifestyle.</title>
        <authorList>
            <person name="Auxier B."/>
            <person name="Grum-Grzhimaylo A."/>
            <person name="Cardenas M.E."/>
            <person name="Lodge J.D."/>
            <person name="Laessoe T."/>
            <person name="Pedersen O."/>
            <person name="Smith M.E."/>
            <person name="Kuyper T.W."/>
            <person name="Franco-Molano E.A."/>
            <person name="Baroni T.J."/>
            <person name="Aanen D.K."/>
        </authorList>
    </citation>
    <scope>NUCLEOTIDE SEQUENCE</scope>
    <source>
        <strain evidence="9">D49</strain>
    </source>
</reference>
<keyword evidence="8" id="KW-1133">Transmembrane helix</keyword>
<dbReference type="GO" id="GO:0005506">
    <property type="term" value="F:iron ion binding"/>
    <property type="evidence" value="ECO:0007669"/>
    <property type="project" value="InterPro"/>
</dbReference>
<comment type="similarity">
    <text evidence="2">Belongs to the cytochrome P450 family.</text>
</comment>
<proteinExistence type="inferred from homology"/>
<keyword evidence="7" id="KW-0503">Monooxygenase</keyword>
<gene>
    <name evidence="9" type="ORF">H0H81_010676</name>
</gene>
<keyword evidence="3" id="KW-0349">Heme</keyword>
<dbReference type="PANTHER" id="PTHR46300:SF1">
    <property type="entry name" value="P450, PUTATIVE (EUROFUNG)-RELATED"/>
    <property type="match status" value="1"/>
</dbReference>
<keyword evidence="5" id="KW-0560">Oxidoreductase</keyword>
<dbReference type="SUPFAM" id="SSF48264">
    <property type="entry name" value="Cytochrome P450"/>
    <property type="match status" value="1"/>
</dbReference>
<organism evidence="9 10">
    <name type="scientific">Sphagnurus paluster</name>
    <dbReference type="NCBI Taxonomy" id="117069"/>
    <lineage>
        <taxon>Eukaryota</taxon>
        <taxon>Fungi</taxon>
        <taxon>Dikarya</taxon>
        <taxon>Basidiomycota</taxon>
        <taxon>Agaricomycotina</taxon>
        <taxon>Agaricomycetes</taxon>
        <taxon>Agaricomycetidae</taxon>
        <taxon>Agaricales</taxon>
        <taxon>Tricholomatineae</taxon>
        <taxon>Lyophyllaceae</taxon>
        <taxon>Sphagnurus</taxon>
    </lineage>
</organism>
<evidence type="ECO:0000313" key="10">
    <source>
        <dbReference type="Proteomes" id="UP000717328"/>
    </source>
</evidence>
<reference evidence="9" key="1">
    <citation type="submission" date="2021-02" db="EMBL/GenBank/DDBJ databases">
        <authorList>
            <person name="Nieuwenhuis M."/>
            <person name="Van De Peppel L.J.J."/>
        </authorList>
    </citation>
    <scope>NUCLEOTIDE SEQUENCE</scope>
    <source>
        <strain evidence="9">D49</strain>
    </source>
</reference>
<dbReference type="InterPro" id="IPR036396">
    <property type="entry name" value="Cyt_P450_sf"/>
</dbReference>
<evidence type="ECO:0000256" key="3">
    <source>
        <dbReference type="ARBA" id="ARBA00022617"/>
    </source>
</evidence>
<evidence type="ECO:0000313" key="9">
    <source>
        <dbReference type="EMBL" id="KAG5650876.1"/>
    </source>
</evidence>
<dbReference type="Proteomes" id="UP000717328">
    <property type="component" value="Unassembled WGS sequence"/>
</dbReference>
<accession>A0A9P7KFZ5</accession>
<dbReference type="InterPro" id="IPR050364">
    <property type="entry name" value="Cytochrome_P450_fung"/>
</dbReference>
<dbReference type="GO" id="GO:0004497">
    <property type="term" value="F:monooxygenase activity"/>
    <property type="evidence" value="ECO:0007669"/>
    <property type="project" value="UniProtKB-KW"/>
</dbReference>
<evidence type="ECO:0000256" key="6">
    <source>
        <dbReference type="ARBA" id="ARBA00023004"/>
    </source>
</evidence>
<feature type="transmembrane region" description="Helical" evidence="8">
    <location>
        <begin position="6"/>
        <end position="23"/>
    </location>
</feature>
<keyword evidence="8" id="KW-0812">Transmembrane</keyword>
<dbReference type="OrthoDB" id="1055148at2759"/>
<evidence type="ECO:0000256" key="5">
    <source>
        <dbReference type="ARBA" id="ARBA00023002"/>
    </source>
</evidence>
<evidence type="ECO:0008006" key="11">
    <source>
        <dbReference type="Google" id="ProtNLM"/>
    </source>
</evidence>
<evidence type="ECO:0000256" key="4">
    <source>
        <dbReference type="ARBA" id="ARBA00022723"/>
    </source>
</evidence>
<evidence type="ECO:0000256" key="1">
    <source>
        <dbReference type="ARBA" id="ARBA00001971"/>
    </source>
</evidence>
<name>A0A9P7KFZ5_9AGAR</name>
<keyword evidence="6" id="KW-0408">Iron</keyword>
<dbReference type="Gene3D" id="1.10.630.10">
    <property type="entry name" value="Cytochrome P450"/>
    <property type="match status" value="1"/>
</dbReference>
<evidence type="ECO:0000256" key="7">
    <source>
        <dbReference type="ARBA" id="ARBA00023033"/>
    </source>
</evidence>
<keyword evidence="10" id="KW-1185">Reference proteome</keyword>
<evidence type="ECO:0000256" key="2">
    <source>
        <dbReference type="ARBA" id="ARBA00010617"/>
    </source>
</evidence>
<dbReference type="AlphaFoldDB" id="A0A9P7KFZ5"/>
<dbReference type="GO" id="GO:0016705">
    <property type="term" value="F:oxidoreductase activity, acting on paired donors, with incorporation or reduction of molecular oxygen"/>
    <property type="evidence" value="ECO:0007669"/>
    <property type="project" value="InterPro"/>
</dbReference>